<comment type="caution">
    <text evidence="5">The sequence shown here is derived from an EMBL/GenBank/DDBJ whole genome shotgun (WGS) entry which is preliminary data.</text>
</comment>
<dbReference type="PANTHER" id="PTHR43708">
    <property type="entry name" value="CONSERVED EXPRESSED OXIDOREDUCTASE (EUROFUNG)"/>
    <property type="match status" value="1"/>
</dbReference>
<protein>
    <submittedName>
        <fullName evidence="5">Oxidoreductase</fullName>
    </submittedName>
</protein>
<evidence type="ECO:0000259" key="3">
    <source>
        <dbReference type="Pfam" id="PF01408"/>
    </source>
</evidence>
<dbReference type="Gene3D" id="3.40.50.720">
    <property type="entry name" value="NAD(P)-binding Rossmann-like Domain"/>
    <property type="match status" value="1"/>
</dbReference>
<evidence type="ECO:0000313" key="5">
    <source>
        <dbReference type="EMBL" id="GIH76519.1"/>
    </source>
</evidence>
<dbReference type="InterPro" id="IPR004104">
    <property type="entry name" value="Gfo/Idh/MocA-like_OxRdtase_C"/>
</dbReference>
<dbReference type="Pfam" id="PF01408">
    <property type="entry name" value="GFO_IDH_MocA"/>
    <property type="match status" value="1"/>
</dbReference>
<feature type="domain" description="Gfo/Idh/MocA-like oxidoreductase N-terminal" evidence="3">
    <location>
        <begin position="13"/>
        <end position="134"/>
    </location>
</feature>
<dbReference type="InterPro" id="IPR000683">
    <property type="entry name" value="Gfo/Idh/MocA-like_OxRdtase_N"/>
</dbReference>
<proteinExistence type="inferred from homology"/>
<evidence type="ECO:0000259" key="4">
    <source>
        <dbReference type="Pfam" id="PF02894"/>
    </source>
</evidence>
<reference evidence="5 6" key="1">
    <citation type="submission" date="2021-01" db="EMBL/GenBank/DDBJ databases">
        <title>Whole genome shotgun sequence of Planobispora longispora NBRC 13918.</title>
        <authorList>
            <person name="Komaki H."/>
            <person name="Tamura T."/>
        </authorList>
    </citation>
    <scope>NUCLEOTIDE SEQUENCE [LARGE SCALE GENOMIC DNA]</scope>
    <source>
        <strain evidence="5 6">NBRC 13918</strain>
    </source>
</reference>
<comment type="similarity">
    <text evidence="1">Belongs to the Gfo/Idh/MocA family.</text>
</comment>
<dbReference type="InterPro" id="IPR036291">
    <property type="entry name" value="NAD(P)-bd_dom_sf"/>
</dbReference>
<organism evidence="5 6">
    <name type="scientific">Planobispora longispora</name>
    <dbReference type="NCBI Taxonomy" id="28887"/>
    <lineage>
        <taxon>Bacteria</taxon>
        <taxon>Bacillati</taxon>
        <taxon>Actinomycetota</taxon>
        <taxon>Actinomycetes</taxon>
        <taxon>Streptosporangiales</taxon>
        <taxon>Streptosporangiaceae</taxon>
        <taxon>Planobispora</taxon>
    </lineage>
</organism>
<sequence>MTEMTDLNDRPELRVGLIGYGVAGAFFHAPLIAATPGLKLSAVVTGDPGRAAEVSSRYGARPVADAAGLWNAGDAGDAVDLVVIASPNRTHVPLAEAALEAGLPVVVDKPLAATAQEARGLAKLARDRGLMLTVFQNRRWDGDFLTIERLVASGELGSVNRLESRFERWRPVPKGGWRETGGAAEVGGLLYDLGSHLVDQALRLLGPVTSVYAESDVRRAGVVSDDDTFIALTHAGGARSHLWMSAVAPRLGPRFRVLGSRAAYVKYGLDVQEDRLRAGLTPDSPGFGDDPQDRWGVLGSDEDGRRVRTEPGAYLEFYRAVVAALREGGAPPVTPEEVVEALTVLEAARRSAAEGATVSL</sequence>
<dbReference type="InterPro" id="IPR051317">
    <property type="entry name" value="Gfo/Idh/MocA_oxidoreduct"/>
</dbReference>
<evidence type="ECO:0000313" key="6">
    <source>
        <dbReference type="Proteomes" id="UP000616724"/>
    </source>
</evidence>
<dbReference type="EMBL" id="BOOH01000021">
    <property type="protein sequence ID" value="GIH76519.1"/>
    <property type="molecule type" value="Genomic_DNA"/>
</dbReference>
<dbReference type="PANTHER" id="PTHR43708:SF5">
    <property type="entry name" value="CONSERVED EXPRESSED OXIDOREDUCTASE (EUROFUNG)-RELATED"/>
    <property type="match status" value="1"/>
</dbReference>
<gene>
    <name evidence="5" type="ORF">Plo01_29480</name>
</gene>
<dbReference type="Gene3D" id="3.30.360.10">
    <property type="entry name" value="Dihydrodipicolinate Reductase, domain 2"/>
    <property type="match status" value="1"/>
</dbReference>
<dbReference type="Pfam" id="PF02894">
    <property type="entry name" value="GFO_IDH_MocA_C"/>
    <property type="match status" value="1"/>
</dbReference>
<keyword evidence="2" id="KW-0560">Oxidoreductase</keyword>
<evidence type="ECO:0000256" key="1">
    <source>
        <dbReference type="ARBA" id="ARBA00010928"/>
    </source>
</evidence>
<keyword evidence="6" id="KW-1185">Reference proteome</keyword>
<name>A0A8J3W4K1_9ACTN</name>
<feature type="domain" description="Gfo/Idh/MocA-like oxidoreductase C-terminal" evidence="4">
    <location>
        <begin position="150"/>
        <end position="360"/>
    </location>
</feature>
<accession>A0A8J3W4K1</accession>
<dbReference type="GO" id="GO:0000166">
    <property type="term" value="F:nucleotide binding"/>
    <property type="evidence" value="ECO:0007669"/>
    <property type="project" value="InterPro"/>
</dbReference>
<evidence type="ECO:0000256" key="2">
    <source>
        <dbReference type="ARBA" id="ARBA00023002"/>
    </source>
</evidence>
<dbReference type="SUPFAM" id="SSF55347">
    <property type="entry name" value="Glyceraldehyde-3-phosphate dehydrogenase-like, C-terminal domain"/>
    <property type="match status" value="1"/>
</dbReference>
<dbReference type="Proteomes" id="UP000616724">
    <property type="component" value="Unassembled WGS sequence"/>
</dbReference>
<dbReference type="SUPFAM" id="SSF51735">
    <property type="entry name" value="NAD(P)-binding Rossmann-fold domains"/>
    <property type="match status" value="1"/>
</dbReference>
<dbReference type="AlphaFoldDB" id="A0A8J3W4K1"/>
<dbReference type="GO" id="GO:0016491">
    <property type="term" value="F:oxidoreductase activity"/>
    <property type="evidence" value="ECO:0007669"/>
    <property type="project" value="UniProtKB-KW"/>
</dbReference>